<feature type="compositionally biased region" description="Low complexity" evidence="1">
    <location>
        <begin position="144"/>
        <end position="155"/>
    </location>
</feature>
<evidence type="ECO:0000256" key="1">
    <source>
        <dbReference type="SAM" id="MobiDB-lite"/>
    </source>
</evidence>
<keyword evidence="2" id="KW-0732">Signal</keyword>
<feature type="region of interest" description="Disordered" evidence="1">
    <location>
        <begin position="29"/>
        <end position="48"/>
    </location>
</feature>
<feature type="chain" id="PRO_5042219087" evidence="2">
    <location>
        <begin position="20"/>
        <end position="514"/>
    </location>
</feature>
<reference evidence="3 4" key="1">
    <citation type="journal article" date="2015" name="Genome Biol. Evol.">
        <title>Comparative Genomics of a Bacterivorous Green Alga Reveals Evolutionary Causalities and Consequences of Phago-Mixotrophic Mode of Nutrition.</title>
        <authorList>
            <person name="Burns J.A."/>
            <person name="Paasch A."/>
            <person name="Narechania A."/>
            <person name="Kim E."/>
        </authorList>
    </citation>
    <scope>NUCLEOTIDE SEQUENCE [LARGE SCALE GENOMIC DNA]</scope>
    <source>
        <strain evidence="3 4">PLY_AMNH</strain>
    </source>
</reference>
<feature type="compositionally biased region" description="Acidic residues" evidence="1">
    <location>
        <begin position="129"/>
        <end position="138"/>
    </location>
</feature>
<organism evidence="3 4">
    <name type="scientific">Cymbomonas tetramitiformis</name>
    <dbReference type="NCBI Taxonomy" id="36881"/>
    <lineage>
        <taxon>Eukaryota</taxon>
        <taxon>Viridiplantae</taxon>
        <taxon>Chlorophyta</taxon>
        <taxon>Pyramimonadophyceae</taxon>
        <taxon>Pyramimonadales</taxon>
        <taxon>Pyramimonadaceae</taxon>
        <taxon>Cymbomonas</taxon>
    </lineage>
</organism>
<sequence length="514" mass="57373">MWKCPGTLCLLLILHASLCFPGDIPESSAQGALRSNVRNSTSDGQFGENIREQPDARLENGTQPSIQLDALPLGFRVRLSPTRPDSSHELRRVTEIYDATAASRIPTNEVGNGEERDDAGVHFTGNGGSDDDYEEDGDDRPRSDGSSSDGSSSSSSDEDLEYLLLMQKSSGAIMPELQQMLALCASASSENAPNNATNETRVPTISLPKRKLASRITESSFDEADEHSKRKRTYQEIPATPKYAASRRAAENSRAGHTQWITLVRLTLPEFDDLLNMLLQEDDYAALGLFKQLLSVAIAGGVHDKVLYDSWGGYLEEYNYFSDGEFLHGDPAYNSKHTAHRVLANPTTADYNRLKEQVRVARAIGDEMKAVELENQIKLLHKQSDYIRRLRVQVERSLGCVKQSFPFVGLPGRGKWEKNKAELGTGLTCGLLLQNYIWRKREGSNYEGGYPRGLKHFRGEWEEWEVRLMEENADDYFARDPLNDLDPGLGVTHDAGMDNWGLADMDNDFDEAEE</sequence>
<feature type="region of interest" description="Disordered" evidence="1">
    <location>
        <begin position="103"/>
        <end position="158"/>
    </location>
</feature>
<dbReference type="Proteomes" id="UP001190700">
    <property type="component" value="Unassembled WGS sequence"/>
</dbReference>
<gene>
    <name evidence="3" type="ORF">CYMTET_50963</name>
</gene>
<keyword evidence="4" id="KW-1185">Reference proteome</keyword>
<dbReference type="AlphaFoldDB" id="A0AAE0ESW5"/>
<name>A0AAE0ESW5_9CHLO</name>
<proteinExistence type="predicted"/>
<accession>A0AAE0ESW5</accession>
<evidence type="ECO:0000313" key="4">
    <source>
        <dbReference type="Proteomes" id="UP001190700"/>
    </source>
</evidence>
<protein>
    <submittedName>
        <fullName evidence="3">Uncharacterized protein</fullName>
    </submittedName>
</protein>
<evidence type="ECO:0000256" key="2">
    <source>
        <dbReference type="SAM" id="SignalP"/>
    </source>
</evidence>
<evidence type="ECO:0000313" key="3">
    <source>
        <dbReference type="EMBL" id="KAK3239079.1"/>
    </source>
</evidence>
<dbReference type="EMBL" id="LGRX02034029">
    <property type="protein sequence ID" value="KAK3239079.1"/>
    <property type="molecule type" value="Genomic_DNA"/>
</dbReference>
<feature type="signal peptide" evidence="2">
    <location>
        <begin position="1"/>
        <end position="19"/>
    </location>
</feature>
<comment type="caution">
    <text evidence="3">The sequence shown here is derived from an EMBL/GenBank/DDBJ whole genome shotgun (WGS) entry which is preliminary data.</text>
</comment>